<dbReference type="EMBL" id="VNHX01000039">
    <property type="protein sequence ID" value="TYP87280.1"/>
    <property type="molecule type" value="Genomic_DNA"/>
</dbReference>
<organism evidence="1 2">
    <name type="scientific">Sphingobacterium allocomposti</name>
    <dbReference type="NCBI Taxonomy" id="415956"/>
    <lineage>
        <taxon>Bacteria</taxon>
        <taxon>Pseudomonadati</taxon>
        <taxon>Bacteroidota</taxon>
        <taxon>Sphingobacteriia</taxon>
        <taxon>Sphingobacteriales</taxon>
        <taxon>Sphingobacteriaceae</taxon>
        <taxon>Sphingobacterium</taxon>
    </lineage>
</organism>
<dbReference type="Proteomes" id="UP000325105">
    <property type="component" value="Unassembled WGS sequence"/>
</dbReference>
<dbReference type="OrthoDB" id="9766750at2"/>
<name>A0A5S5CU44_9SPHI</name>
<gene>
    <name evidence="1" type="ORF">BC792_1398</name>
</gene>
<comment type="caution">
    <text evidence="1">The sequence shown here is derived from an EMBL/GenBank/DDBJ whole genome shotgun (WGS) entry which is preliminary data.</text>
</comment>
<accession>A0A5S5CU44</accession>
<dbReference type="InterPro" id="IPR010994">
    <property type="entry name" value="RuvA_2-like"/>
</dbReference>
<protein>
    <submittedName>
        <fullName evidence="1">Helix-hairpin-helix protein</fullName>
    </submittedName>
</protein>
<proteinExistence type="predicted"/>
<evidence type="ECO:0000313" key="2">
    <source>
        <dbReference type="Proteomes" id="UP000325105"/>
    </source>
</evidence>
<sequence length="738" mass="85492">MITSALFSTEEALLLLRCLFRSGPPLIYLRGQARGSLYVHILSHLSGCRWLCRSAVLRTFRSLLCFLSMSLSSLALPAQVEQQEETEEALLEQLVEGNIGDLDPSDFHDRLQYYLTRPLDLNKASERDFVDFVFLTPLQISNIIKHRNISGNYLSVLELQTVEGMDLQTAEMLAPFVTVSSTAGIPVDRWRQLLKEGRHELTLRFGRVLEKQHGYHVKDKRRAHYLGDPNRYMLRYRFNYNDRLRLSFNAEKDAGEAFFRHGQKWGFDHYGISLYAKPLGVLREFVIGDFIMQTGQGLVLWNGLSFGKGAMMTTSARQGVGFRSHTAMNEHHYLRGGAARLAVGNIAFTPFVSWRRLTGNVDRGQLPPIISSISTSGLHRTPTEIRNRRSVNQFMTGLDVTYQYRRLKLGLTGVYTQFDGVLTRSDHPRYRYAFQGDRLVNIALNYQYTYRNVYLFGESAHEWNRGWATINGIIASLHPKISAFFNYRNYKRDYYAFFAQALGESSEVSNEKGFYGGMSYRLDRKLEWVTYADLFTFPWLRYRVDIPSSGADILSQLTFHWYKRGKLSVRYRYRVKQENRGGDAVQPAVVGVLRNQVRVHFQYKLSPSWEIRSRAEVVSYLKESQEDYGGLFFQDVFYRLRQGRLSVNSRIALFSTQSYDARLYAYENDIPPASSFPMYNGKGWRSYMNIHFRLSKEIALWLRYSMTHYTGVEQVGSGLDRSEGNKRSDVKLQMRLQW</sequence>
<keyword evidence="2" id="KW-1185">Reference proteome</keyword>
<dbReference type="SUPFAM" id="SSF47781">
    <property type="entry name" value="RuvA domain 2-like"/>
    <property type="match status" value="1"/>
</dbReference>
<dbReference type="AlphaFoldDB" id="A0A5S5CU44"/>
<evidence type="ECO:0000313" key="1">
    <source>
        <dbReference type="EMBL" id="TYP87280.1"/>
    </source>
</evidence>
<reference evidence="1 2" key="1">
    <citation type="submission" date="2019-07" db="EMBL/GenBank/DDBJ databases">
        <title>Genomic Encyclopedia of Archaeal and Bacterial Type Strains, Phase II (KMG-II): from individual species to whole genera.</title>
        <authorList>
            <person name="Goeker M."/>
        </authorList>
    </citation>
    <scope>NUCLEOTIDE SEQUENCE [LARGE SCALE GENOMIC DNA]</scope>
    <source>
        <strain evidence="1 2">DSM 18850</strain>
    </source>
</reference>